<dbReference type="PANTHER" id="PTHR44825">
    <property type="match status" value="1"/>
</dbReference>
<dbReference type="InterPro" id="IPR001623">
    <property type="entry name" value="DnaJ_domain"/>
</dbReference>
<protein>
    <submittedName>
        <fullName evidence="3">J domain-containing protein</fullName>
    </submittedName>
</protein>
<evidence type="ECO:0000313" key="3">
    <source>
        <dbReference type="EMBL" id="XBV22233.1"/>
    </source>
</evidence>
<name>A0AAU7T6B4_9ACTN</name>
<reference evidence="3" key="1">
    <citation type="submission" date="2024-06" db="EMBL/GenBank/DDBJ databases">
        <title>Kribbella sp. strain HUAS MG21 genome sequences.</title>
        <authorList>
            <person name="Mo P."/>
        </authorList>
    </citation>
    <scope>NUCLEOTIDE SEQUENCE</scope>
    <source>
        <strain evidence="3">HUAS MG21</strain>
    </source>
</reference>
<evidence type="ECO:0000259" key="2">
    <source>
        <dbReference type="PROSITE" id="PS50076"/>
    </source>
</evidence>
<gene>
    <name evidence="3" type="ORF">ABN611_27160</name>
</gene>
<feature type="compositionally biased region" description="Low complexity" evidence="1">
    <location>
        <begin position="73"/>
        <end position="86"/>
    </location>
</feature>
<dbReference type="InterPro" id="IPR052763">
    <property type="entry name" value="DnaJ_C4"/>
</dbReference>
<dbReference type="PANTHER" id="PTHR44825:SF1">
    <property type="entry name" value="DNAJ HOMOLOG SUBFAMILY C MEMBER 4"/>
    <property type="match status" value="1"/>
</dbReference>
<dbReference type="EMBL" id="CP158165">
    <property type="protein sequence ID" value="XBV22233.1"/>
    <property type="molecule type" value="Genomic_DNA"/>
</dbReference>
<dbReference type="SMART" id="SM00271">
    <property type="entry name" value="DnaJ"/>
    <property type="match status" value="1"/>
</dbReference>
<dbReference type="InterPro" id="IPR036869">
    <property type="entry name" value="J_dom_sf"/>
</dbReference>
<organism evidence="3">
    <name type="scientific">Kribbella sp. HUAS MG21</name>
    <dbReference type="NCBI Taxonomy" id="3160966"/>
    <lineage>
        <taxon>Bacteria</taxon>
        <taxon>Bacillati</taxon>
        <taxon>Actinomycetota</taxon>
        <taxon>Actinomycetes</taxon>
        <taxon>Propionibacteriales</taxon>
        <taxon>Kribbellaceae</taxon>
        <taxon>Kribbella</taxon>
    </lineage>
</organism>
<dbReference type="AlphaFoldDB" id="A0AAU7T6B4"/>
<feature type="region of interest" description="Disordered" evidence="1">
    <location>
        <begin position="68"/>
        <end position="92"/>
    </location>
</feature>
<feature type="domain" description="J" evidence="2">
    <location>
        <begin position="4"/>
        <end position="71"/>
    </location>
</feature>
<dbReference type="RefSeq" id="WP_350275079.1">
    <property type="nucleotide sequence ID" value="NZ_CP158165.1"/>
</dbReference>
<dbReference type="Gene3D" id="1.10.287.110">
    <property type="entry name" value="DnaJ domain"/>
    <property type="match status" value="1"/>
</dbReference>
<dbReference type="PRINTS" id="PR00625">
    <property type="entry name" value="JDOMAIN"/>
</dbReference>
<accession>A0AAU7T6B4</accession>
<dbReference type="CDD" id="cd06257">
    <property type="entry name" value="DnaJ"/>
    <property type="match status" value="1"/>
</dbReference>
<sequence>MTPDPYGVLNVAQDATDEELDRAFRILVRRLHPDTRGAGPDAEADRQLQELLTAYAHLRDPIRRAAYDRARRTQPTITHTPATTARAARRRADGPDLWIGPVRWEPAP</sequence>
<dbReference type="PROSITE" id="PS50076">
    <property type="entry name" value="DNAJ_2"/>
    <property type="match status" value="1"/>
</dbReference>
<proteinExistence type="predicted"/>
<dbReference type="SUPFAM" id="SSF46565">
    <property type="entry name" value="Chaperone J-domain"/>
    <property type="match status" value="1"/>
</dbReference>
<evidence type="ECO:0000256" key="1">
    <source>
        <dbReference type="SAM" id="MobiDB-lite"/>
    </source>
</evidence>
<dbReference type="Pfam" id="PF00226">
    <property type="entry name" value="DnaJ"/>
    <property type="match status" value="1"/>
</dbReference>